<evidence type="ECO:0000313" key="3">
    <source>
        <dbReference type="Proteomes" id="UP000266441"/>
    </source>
</evidence>
<accession>A0A399CV60</accession>
<keyword evidence="3" id="KW-1185">Reference proteome</keyword>
<protein>
    <recommendedName>
        <fullName evidence="1">Type ISP restriction-modification enzyme LLaBIII C-terminal specificity domain-containing protein</fullName>
    </recommendedName>
</protein>
<proteinExistence type="predicted"/>
<dbReference type="Pfam" id="PF18135">
    <property type="entry name" value="Type_ISP_C"/>
    <property type="match status" value="1"/>
</dbReference>
<dbReference type="InterPro" id="IPR041635">
    <property type="entry name" value="Type_ISP_LLaBIII_C"/>
</dbReference>
<dbReference type="Proteomes" id="UP000266441">
    <property type="component" value="Unassembled WGS sequence"/>
</dbReference>
<reference evidence="2 3" key="1">
    <citation type="journal article" date="2015" name="Int. J. Syst. Evol. Microbiol.">
        <title>Mariniphaga sediminis sp. nov., isolated from coastal sediment.</title>
        <authorList>
            <person name="Wang F.Q."/>
            <person name="Shen Q.Y."/>
            <person name="Chen G.J."/>
            <person name="Du Z.J."/>
        </authorList>
    </citation>
    <scope>NUCLEOTIDE SEQUENCE [LARGE SCALE GENOMIC DNA]</scope>
    <source>
        <strain evidence="2 3">SY21</strain>
    </source>
</reference>
<evidence type="ECO:0000313" key="2">
    <source>
        <dbReference type="EMBL" id="RIH63153.1"/>
    </source>
</evidence>
<organism evidence="2 3">
    <name type="scientific">Mariniphaga sediminis</name>
    <dbReference type="NCBI Taxonomy" id="1628158"/>
    <lineage>
        <taxon>Bacteria</taxon>
        <taxon>Pseudomonadati</taxon>
        <taxon>Bacteroidota</taxon>
        <taxon>Bacteroidia</taxon>
        <taxon>Marinilabiliales</taxon>
        <taxon>Prolixibacteraceae</taxon>
        <taxon>Mariniphaga</taxon>
    </lineage>
</organism>
<dbReference type="OrthoDB" id="9759819at2"/>
<evidence type="ECO:0000259" key="1">
    <source>
        <dbReference type="Pfam" id="PF18135"/>
    </source>
</evidence>
<dbReference type="AlphaFoldDB" id="A0A399CV60"/>
<comment type="caution">
    <text evidence="2">The sequence shown here is derived from an EMBL/GenBank/DDBJ whole genome shotgun (WGS) entry which is preliminary data.</text>
</comment>
<name>A0A399CV60_9BACT</name>
<dbReference type="EMBL" id="QWET01000025">
    <property type="protein sequence ID" value="RIH63153.1"/>
    <property type="molecule type" value="Genomic_DNA"/>
</dbReference>
<feature type="domain" description="Type ISP restriction-modification enzyme LLaBIII C-terminal specificity" evidence="1">
    <location>
        <begin position="83"/>
        <end position="236"/>
    </location>
</feature>
<sequence length="252" mass="29207">MSKSLNGDQPDTCLKSNIFREYHLLSADGLIQLDFKTACNIFRLDENRFNEISRKLGLLYISGSITFGNVCMANNPEVRPEFRQTFSSSDLLSYIYAVLHSSSYNANFGKLPHSGIPQIPFPKAETFWQWVEYGRQLRQIHLLKLPEINQSTTNFPKEGDNMVTRKMTITSPGWEPDNSAKTTGRIWINDRQYFDNIPPQIWDFFIGSFRPAKKWLKDRHGSVLSKEDIRHFQKITIAIAEIRRLIKEINSD</sequence>
<gene>
    <name evidence="2" type="ORF">D1164_21360</name>
</gene>
<dbReference type="RefSeq" id="WP_119351939.1">
    <property type="nucleotide sequence ID" value="NZ_QWET01000025.1"/>
</dbReference>